<reference evidence="1 2" key="1">
    <citation type="submission" date="2020-10" db="EMBL/GenBank/DDBJ databases">
        <title>Phylogeny of dyella-like bacteria.</title>
        <authorList>
            <person name="Fu J."/>
        </authorList>
    </citation>
    <scope>NUCLEOTIDE SEQUENCE [LARGE SCALE GENOMIC DNA]</scope>
    <source>
        <strain evidence="1 2">Gsoil3046</strain>
    </source>
</reference>
<dbReference type="EMBL" id="JADIKM010000003">
    <property type="protein sequence ID" value="MFK2904585.1"/>
    <property type="molecule type" value="Genomic_DNA"/>
</dbReference>
<evidence type="ECO:0000313" key="1">
    <source>
        <dbReference type="EMBL" id="MFK2904585.1"/>
    </source>
</evidence>
<comment type="caution">
    <text evidence="1">The sequence shown here is derived from an EMBL/GenBank/DDBJ whole genome shotgun (WGS) entry which is preliminary data.</text>
</comment>
<dbReference type="RefSeq" id="WP_404633245.1">
    <property type="nucleotide sequence ID" value="NZ_JADIKM010000003.1"/>
</dbReference>
<keyword evidence="2" id="KW-1185">Reference proteome</keyword>
<evidence type="ECO:0008006" key="3">
    <source>
        <dbReference type="Google" id="ProtNLM"/>
    </source>
</evidence>
<gene>
    <name evidence="1" type="ORF">ISP17_11465</name>
</gene>
<sequence length="178" mass="18929">MSQLPLPIAPVDALYQVIAPALRLLPPALTSDPARAQVLTIMLQESELNARVQGGDGPAHGLAQFERNGGVRGVLQHPATAKLANALCAARGVPATSYSVYTALPGDDVLAAGFARLYLYTDPAPLPKLGDVDGAWECYLRIWRPGAYARGTQAEREELRAKWGRHYATACGALARAA</sequence>
<proteinExistence type="predicted"/>
<accession>A0ABW8JWE9</accession>
<name>A0ABW8JWE9_9GAMM</name>
<evidence type="ECO:0000313" key="2">
    <source>
        <dbReference type="Proteomes" id="UP001620460"/>
    </source>
</evidence>
<dbReference type="Proteomes" id="UP001620460">
    <property type="component" value="Unassembled WGS sequence"/>
</dbReference>
<organism evidence="1 2">
    <name type="scientific">Dyella ginsengisoli</name>
    <dbReference type="NCBI Taxonomy" id="363848"/>
    <lineage>
        <taxon>Bacteria</taxon>
        <taxon>Pseudomonadati</taxon>
        <taxon>Pseudomonadota</taxon>
        <taxon>Gammaproteobacteria</taxon>
        <taxon>Lysobacterales</taxon>
        <taxon>Rhodanobacteraceae</taxon>
        <taxon>Dyella</taxon>
    </lineage>
</organism>
<protein>
    <recommendedName>
        <fullName evidence="3">Transglycosylase SLT domain-containing protein</fullName>
    </recommendedName>
</protein>